<dbReference type="Pfam" id="PF06842">
    <property type="entry name" value="DUF1242"/>
    <property type="match status" value="1"/>
</dbReference>
<feature type="transmembrane region" description="Helical" evidence="9">
    <location>
        <begin position="49"/>
        <end position="72"/>
    </location>
</feature>
<feature type="transmembrane region" description="Helical" evidence="9">
    <location>
        <begin position="138"/>
        <end position="155"/>
    </location>
</feature>
<evidence type="ECO:0008006" key="12">
    <source>
        <dbReference type="Google" id="ProtNLM"/>
    </source>
</evidence>
<keyword evidence="4 9" id="KW-0812">Transmembrane</keyword>
<evidence type="ECO:0000256" key="2">
    <source>
        <dbReference type="ARBA" id="ARBA00004614"/>
    </source>
</evidence>
<evidence type="ECO:0000256" key="3">
    <source>
        <dbReference type="ARBA" id="ARBA00008961"/>
    </source>
</evidence>
<dbReference type="STRING" id="741276.A0A2S5BAU7"/>
<feature type="transmembrane region" description="Helical" evidence="9">
    <location>
        <begin position="19"/>
        <end position="37"/>
    </location>
</feature>
<keyword evidence="5" id="KW-0732">Signal</keyword>
<evidence type="ECO:0000256" key="7">
    <source>
        <dbReference type="ARBA" id="ARBA00023034"/>
    </source>
</evidence>
<evidence type="ECO:0000256" key="8">
    <source>
        <dbReference type="ARBA" id="ARBA00023136"/>
    </source>
</evidence>
<evidence type="ECO:0000313" key="11">
    <source>
        <dbReference type="Proteomes" id="UP000237144"/>
    </source>
</evidence>
<comment type="caution">
    <text evidence="10">The sequence shown here is derived from an EMBL/GenBank/DDBJ whole genome shotgun (WGS) entry which is preliminary data.</text>
</comment>
<proteinExistence type="inferred from homology"/>
<dbReference type="GO" id="GO:0000139">
    <property type="term" value="C:Golgi membrane"/>
    <property type="evidence" value="ECO:0007669"/>
    <property type="project" value="UniProtKB-SubCell"/>
</dbReference>
<evidence type="ECO:0000256" key="1">
    <source>
        <dbReference type="ARBA" id="ARBA00002154"/>
    </source>
</evidence>
<evidence type="ECO:0000256" key="4">
    <source>
        <dbReference type="ARBA" id="ARBA00022692"/>
    </source>
</evidence>
<reference evidence="10 11" key="1">
    <citation type="journal article" date="2018" name="Front. Microbiol.">
        <title>Prospects for Fungal Bioremediation of Acidic Radioactive Waste Sites: Characterization and Genome Sequence of Rhodotorula taiwanensis MD1149.</title>
        <authorList>
            <person name="Tkavc R."/>
            <person name="Matrosova V.Y."/>
            <person name="Grichenko O.E."/>
            <person name="Gostincar C."/>
            <person name="Volpe R.P."/>
            <person name="Klimenkova P."/>
            <person name="Gaidamakova E.K."/>
            <person name="Zhou C.E."/>
            <person name="Stewart B.J."/>
            <person name="Lyman M.G."/>
            <person name="Malfatti S.A."/>
            <person name="Rubinfeld B."/>
            <person name="Courtot M."/>
            <person name="Singh J."/>
            <person name="Dalgard C.L."/>
            <person name="Hamilton T."/>
            <person name="Frey K.G."/>
            <person name="Gunde-Cimerman N."/>
            <person name="Dugan L."/>
            <person name="Daly M.J."/>
        </authorList>
    </citation>
    <scope>NUCLEOTIDE SEQUENCE [LARGE SCALE GENOMIC DNA]</scope>
    <source>
        <strain evidence="10 11">MD1149</strain>
    </source>
</reference>
<dbReference type="PANTHER" id="PTHR13229">
    <property type="entry name" value="PROTEIN KISH-A"/>
    <property type="match status" value="1"/>
</dbReference>
<accession>A0A2S5BAU7</accession>
<protein>
    <recommendedName>
        <fullName evidence="12">Protein kish</fullName>
    </recommendedName>
</protein>
<name>A0A2S5BAU7_9BASI</name>
<keyword evidence="6 9" id="KW-1133">Transmembrane helix</keyword>
<dbReference type="InterPro" id="IPR051523">
    <property type="entry name" value="KISH_domain"/>
</dbReference>
<sequence length="156" mass="17190">MHSEAQTEEMGAYSRTKKVARLTFAVFSAFASYGHRLESLPNKASSMTAIFNFESLLLVILLVICTCTYARATAPGLVDRNREGESMWSCKRETQQASQNADAGTLARQCHADASHSAPTSRRFLGVFFKCARIGERLSPYVALACIIMGFRILLA</sequence>
<dbReference type="OrthoDB" id="10034655at2759"/>
<evidence type="ECO:0000256" key="5">
    <source>
        <dbReference type="ARBA" id="ARBA00022729"/>
    </source>
</evidence>
<comment type="function">
    <text evidence="1">Involved in the early part of the secretory pathway.</text>
</comment>
<dbReference type="InterPro" id="IPR009653">
    <property type="entry name" value="Ksh1"/>
</dbReference>
<evidence type="ECO:0000256" key="6">
    <source>
        <dbReference type="ARBA" id="ARBA00022989"/>
    </source>
</evidence>
<organism evidence="10 11">
    <name type="scientific">Rhodotorula taiwanensis</name>
    <dbReference type="NCBI Taxonomy" id="741276"/>
    <lineage>
        <taxon>Eukaryota</taxon>
        <taxon>Fungi</taxon>
        <taxon>Dikarya</taxon>
        <taxon>Basidiomycota</taxon>
        <taxon>Pucciniomycotina</taxon>
        <taxon>Microbotryomycetes</taxon>
        <taxon>Sporidiobolales</taxon>
        <taxon>Sporidiobolaceae</taxon>
        <taxon>Rhodotorula</taxon>
    </lineage>
</organism>
<dbReference type="EMBL" id="PJQD01000033">
    <property type="protein sequence ID" value="POY73896.1"/>
    <property type="molecule type" value="Genomic_DNA"/>
</dbReference>
<keyword evidence="7" id="KW-0333">Golgi apparatus</keyword>
<dbReference type="AlphaFoldDB" id="A0A2S5BAU7"/>
<keyword evidence="11" id="KW-1185">Reference proteome</keyword>
<comment type="subcellular location">
    <subcellularLocation>
        <location evidence="2">Golgi apparatus membrane</location>
        <topology evidence="2">Single-pass type I membrane protein</topology>
    </subcellularLocation>
</comment>
<comment type="similarity">
    <text evidence="3">Belongs to the KISH family.</text>
</comment>
<evidence type="ECO:0000313" key="10">
    <source>
        <dbReference type="EMBL" id="POY73896.1"/>
    </source>
</evidence>
<evidence type="ECO:0000256" key="9">
    <source>
        <dbReference type="SAM" id="Phobius"/>
    </source>
</evidence>
<gene>
    <name evidence="10" type="ORF">BMF94_3067</name>
</gene>
<keyword evidence="8 9" id="KW-0472">Membrane</keyword>
<dbReference type="Proteomes" id="UP000237144">
    <property type="component" value="Unassembled WGS sequence"/>
</dbReference>